<dbReference type="Pfam" id="PF01728">
    <property type="entry name" value="FtsJ"/>
    <property type="match status" value="1"/>
</dbReference>
<organism evidence="2 3">
    <name type="scientific">Rhizoctonia solani 123E</name>
    <dbReference type="NCBI Taxonomy" id="1423351"/>
    <lineage>
        <taxon>Eukaryota</taxon>
        <taxon>Fungi</taxon>
        <taxon>Dikarya</taxon>
        <taxon>Basidiomycota</taxon>
        <taxon>Agaricomycotina</taxon>
        <taxon>Agaricomycetes</taxon>
        <taxon>Cantharellales</taxon>
        <taxon>Ceratobasidiaceae</taxon>
        <taxon>Rhizoctonia</taxon>
    </lineage>
</organism>
<feature type="domain" description="Ribosomal RNA methyltransferase FtsJ" evidence="1">
    <location>
        <begin position="80"/>
        <end position="251"/>
    </location>
</feature>
<dbReference type="InterPro" id="IPR029063">
    <property type="entry name" value="SAM-dependent_MTases_sf"/>
</dbReference>
<keyword evidence="2" id="KW-0808">Transferase</keyword>
<dbReference type="Proteomes" id="UP000027456">
    <property type="component" value="Unassembled WGS sequence"/>
</dbReference>
<dbReference type="HOGENOM" id="CLU_043071_1_0_1"/>
<protein>
    <submittedName>
        <fullName evidence="2">Ribosomal RNA large subunit methyltransferase J</fullName>
    </submittedName>
</protein>
<dbReference type="STRING" id="1423351.A0A074SK85"/>
<gene>
    <name evidence="2" type="ORF">V565_079500</name>
</gene>
<proteinExistence type="predicted"/>
<dbReference type="GO" id="GO:0032259">
    <property type="term" value="P:methylation"/>
    <property type="evidence" value="ECO:0007669"/>
    <property type="project" value="UniProtKB-KW"/>
</dbReference>
<accession>A0A074SK85</accession>
<dbReference type="EMBL" id="AZST01000251">
    <property type="protein sequence ID" value="KEP50467.1"/>
    <property type="molecule type" value="Genomic_DNA"/>
</dbReference>
<dbReference type="SUPFAM" id="SSF53335">
    <property type="entry name" value="S-adenosyl-L-methionine-dependent methyltransferases"/>
    <property type="match status" value="1"/>
</dbReference>
<dbReference type="Gene3D" id="3.40.50.150">
    <property type="entry name" value="Vaccinia Virus protein VP39"/>
    <property type="match status" value="1"/>
</dbReference>
<reference evidence="2 3" key="1">
    <citation type="submission" date="2013-12" db="EMBL/GenBank/DDBJ databases">
        <authorList>
            <person name="Cubeta M."/>
            <person name="Pakala S."/>
            <person name="Fedorova N."/>
            <person name="Thomas E."/>
            <person name="Dean R."/>
            <person name="Jabaji S."/>
            <person name="Neate S."/>
            <person name="Toda T."/>
            <person name="Tavantzis S."/>
            <person name="Vilgalys R."/>
            <person name="Bharathan N."/>
            <person name="Pakala S."/>
            <person name="Losada L.S."/>
            <person name="Zafar N."/>
            <person name="Nierman W."/>
        </authorList>
    </citation>
    <scope>NUCLEOTIDE SEQUENCE [LARGE SCALE GENOMIC DNA]</scope>
    <source>
        <strain evidence="2 3">123E</strain>
    </source>
</reference>
<dbReference type="GO" id="GO:0008168">
    <property type="term" value="F:methyltransferase activity"/>
    <property type="evidence" value="ECO:0007669"/>
    <property type="project" value="UniProtKB-KW"/>
</dbReference>
<dbReference type="OrthoDB" id="417125at2759"/>
<evidence type="ECO:0000313" key="2">
    <source>
        <dbReference type="EMBL" id="KEP50467.1"/>
    </source>
</evidence>
<dbReference type="AlphaFoldDB" id="A0A074SK85"/>
<evidence type="ECO:0000259" key="1">
    <source>
        <dbReference type="Pfam" id="PF01728"/>
    </source>
</evidence>
<dbReference type="InterPro" id="IPR002877">
    <property type="entry name" value="RNA_MeTrfase_FtsJ_dom"/>
</dbReference>
<sequence>MAHWQSPSPDDTTTMSKGGWLREALKSHPDCQSFRRLCDHWEMYQTAFPTGPQTDNQPNGTDLVNEVTDEERAQHLRLALQEMNTNLNFINSHRFLDIGCCPGGYSTLVMNICPNATGMGISLSVPEGGHGLAIPENLLARFDLRLEDLTMFDFAPDWSDKPPLEPIPFTRNTFDLVICDAHYRQRQPTNDPRPWSCTRLLVSQLLLALNGVHPGGRIFLTLWRVESPLVAQLLLALDRISTSTHTLKSPLHEIRPVFYLLALGIQTNSSSYTTLVHALKKLWFIMTFGGESGQGRDITWTEKEMITPWEDVMSQAGLALIARLGTHVWDVQSNALLRFLQSQRIQVDVD</sequence>
<keyword evidence="3" id="KW-1185">Reference proteome</keyword>
<name>A0A074SK85_9AGAM</name>
<keyword evidence="2" id="KW-0489">Methyltransferase</keyword>
<evidence type="ECO:0000313" key="3">
    <source>
        <dbReference type="Proteomes" id="UP000027456"/>
    </source>
</evidence>
<comment type="caution">
    <text evidence="2">The sequence shown here is derived from an EMBL/GenBank/DDBJ whole genome shotgun (WGS) entry which is preliminary data.</text>
</comment>